<dbReference type="Gene3D" id="3.40.30.10">
    <property type="entry name" value="Glutaredoxin"/>
    <property type="match status" value="1"/>
</dbReference>
<dbReference type="RefSeq" id="WP_093050154.1">
    <property type="nucleotide sequence ID" value="NZ_FOGT01000005.1"/>
</dbReference>
<dbReference type="PANTHER" id="PTHR13887">
    <property type="entry name" value="GLUTATHIONE S-TRANSFERASE KAPPA"/>
    <property type="match status" value="1"/>
</dbReference>
<comment type="subunit">
    <text evidence="2">Interacts with Spx.</text>
</comment>
<organism evidence="3 4">
    <name type="scientific">Salipaludibacillus aurantiacus</name>
    <dbReference type="NCBI Taxonomy" id="1601833"/>
    <lineage>
        <taxon>Bacteria</taxon>
        <taxon>Bacillati</taxon>
        <taxon>Bacillota</taxon>
        <taxon>Bacilli</taxon>
        <taxon>Bacillales</taxon>
        <taxon>Bacillaceae</taxon>
    </lineage>
</organism>
<dbReference type="GO" id="GO:0016853">
    <property type="term" value="F:isomerase activity"/>
    <property type="evidence" value="ECO:0007669"/>
    <property type="project" value="UniProtKB-KW"/>
</dbReference>
<reference evidence="4" key="1">
    <citation type="submission" date="2016-10" db="EMBL/GenBank/DDBJ databases">
        <authorList>
            <person name="Varghese N."/>
            <person name="Submissions S."/>
        </authorList>
    </citation>
    <scope>NUCLEOTIDE SEQUENCE [LARGE SCALE GENOMIC DNA]</scope>
    <source>
        <strain evidence="4">S9</strain>
    </source>
</reference>
<comment type="similarity">
    <text evidence="2">Belongs to the SpxH family.</text>
</comment>
<evidence type="ECO:0000256" key="1">
    <source>
        <dbReference type="ARBA" id="ARBA00022490"/>
    </source>
</evidence>
<dbReference type="Proteomes" id="UP000198571">
    <property type="component" value="Unassembled WGS sequence"/>
</dbReference>
<dbReference type="InterPro" id="IPR046404">
    <property type="entry name" value="Adapter_SpxH"/>
</dbReference>
<name>A0A1H9TDB3_9BACI</name>
<dbReference type="CDD" id="cd03025">
    <property type="entry name" value="DsbA_FrnE_like"/>
    <property type="match status" value="1"/>
</dbReference>
<dbReference type="Pfam" id="PF13743">
    <property type="entry name" value="Thioredoxin_5"/>
    <property type="match status" value="1"/>
</dbReference>
<keyword evidence="1 2" id="KW-0963">Cytoplasm</keyword>
<dbReference type="OrthoDB" id="9813770at2"/>
<protein>
    <recommendedName>
        <fullName evidence="2">ClpXP adapter protein SpxH</fullName>
    </recommendedName>
</protein>
<dbReference type="InterPro" id="IPR036249">
    <property type="entry name" value="Thioredoxin-like_sf"/>
</dbReference>
<dbReference type="PANTHER" id="PTHR13887:SF47">
    <property type="entry name" value="CLPXP ADAPTER PROTEIN SPXH"/>
    <property type="match status" value="1"/>
</dbReference>
<evidence type="ECO:0000256" key="2">
    <source>
        <dbReference type="HAMAP-Rule" id="MF_02245"/>
    </source>
</evidence>
<dbReference type="HAMAP" id="MF_02245">
    <property type="entry name" value="Adapter_SpxH"/>
    <property type="match status" value="1"/>
</dbReference>
<evidence type="ECO:0000313" key="4">
    <source>
        <dbReference type="Proteomes" id="UP000198571"/>
    </source>
</evidence>
<gene>
    <name evidence="2" type="primary">spxH</name>
    <name evidence="3" type="ORF">SAMN05518684_105266</name>
</gene>
<dbReference type="GO" id="GO:0005737">
    <property type="term" value="C:cytoplasm"/>
    <property type="evidence" value="ECO:0007669"/>
    <property type="project" value="UniProtKB-SubCell"/>
</dbReference>
<dbReference type="AlphaFoldDB" id="A0A1H9TDB3"/>
<proteinExistence type="inferred from homology"/>
<evidence type="ECO:0000313" key="3">
    <source>
        <dbReference type="EMBL" id="SER95108.1"/>
    </source>
</evidence>
<comment type="function">
    <text evidence="2">Adapter protein required for efficient degradation of Spx by ClpXP under non-stress conditions. Interaction with Spx stabilizes Spx and exposes the C-terminus of Spx for recognition and proteolysis by ClpXP.</text>
</comment>
<sequence>MTAKEGNFVCYDNLGICCPVEPASFYLMEREKKPVEIYVFIDPLCPECWSLEPVIKKLQMEYSNYFKITTFLGNEMRSLNSPCGKQYKSIVEEMAKSYNETACRTGMPCDGDVWYENVMTTPYSAILAIKASELQGKAIGSKYLRRVREALFLHKKNIASEDVLISCAEKVEGMDVREFAKDLHSEVAKKALHADSKTTKEMDVDALPTMIFFGEDVDEPGLKVQGLYDYDVYVSIISDILGKELQKCPPVSLEHFVSFYSLVAEKEISVVFDMDAEQVKKEMKKMQLKQQVKEIRTKHGSFWRFTGKLND</sequence>
<accession>A0A1H9TDB3</accession>
<dbReference type="SUPFAM" id="SSF52833">
    <property type="entry name" value="Thioredoxin-like"/>
    <property type="match status" value="1"/>
</dbReference>
<keyword evidence="3" id="KW-0413">Isomerase</keyword>
<keyword evidence="4" id="KW-1185">Reference proteome</keyword>
<comment type="subcellular location">
    <subcellularLocation>
        <location evidence="2">Cytoplasm</location>
    </subcellularLocation>
</comment>
<dbReference type="EMBL" id="FOGT01000005">
    <property type="protein sequence ID" value="SER95108.1"/>
    <property type="molecule type" value="Genomic_DNA"/>
</dbReference>
<dbReference type="STRING" id="1601833.SAMN05518684_105266"/>